<evidence type="ECO:0000256" key="6">
    <source>
        <dbReference type="ARBA" id="ARBA00012912"/>
    </source>
</evidence>
<evidence type="ECO:0000313" key="19">
    <source>
        <dbReference type="Proteomes" id="UP000220226"/>
    </source>
</evidence>
<dbReference type="InterPro" id="IPR050103">
    <property type="entry name" value="Class-III_PLP-dep_AT"/>
</dbReference>
<sequence>MLKEKKDITTTKSSILHERRKNAVPEGPYNITELYVQSAKGAIITDVDGNELIDFAGGIGMQNVGHCHPKVVKAIQDQVESSIHSCFHVAPYESYITLAERLNELTPGDCKKKTMFANSGAEAIENAVKIARKATGRSAIVSFERAYHGRTLLTMSLTSKVKPYKHGFGPFASEVYKLPYPYYYRADEGLTQEEVDAQILAYFERFMLEEVASDTIAAIILEPLQGEGGFIVPTTTFIQGVRNICDKYGIIMIADEIQTGFARTGSLFAMDHFGVAPDLMTFSKSIAAGMPLSAVTGRADLMDAPGPGQLGGTFSGSPAACAAALAVLDVIEEENLVNRAVEIGERMMTVFHSWKEKYEIVGDVRGLGAMTAIELVKDKGTKEPASEEVKAIMKETHSKGVITISAGIYSNVLRFLPPLVITDEQLEEGLTILEAAIAKLSK</sequence>
<reference evidence="18 19" key="1">
    <citation type="submission" date="2017-09" db="EMBL/GenBank/DDBJ databases">
        <title>Large-scale bioinformatics analysis of Bacillus genomes uncovers conserved roles of natural products in bacterial physiology.</title>
        <authorList>
            <consortium name="Agbiome Team Llc"/>
            <person name="Bleich R.M."/>
            <person name="Grubbs K.J."/>
            <person name="Santa Maria K.C."/>
            <person name="Allen S.E."/>
            <person name="Farag S."/>
            <person name="Shank E.A."/>
            <person name="Bowers A."/>
        </authorList>
    </citation>
    <scope>NUCLEOTIDE SEQUENCE [LARGE SCALE GENOMIC DNA]</scope>
    <source>
        <strain evidence="18 19">AFS025165</strain>
    </source>
</reference>
<dbReference type="EMBL" id="NTQT01000026">
    <property type="protein sequence ID" value="PFC72173.1"/>
    <property type="molecule type" value="Genomic_DNA"/>
</dbReference>
<dbReference type="PIRSF" id="PIRSF000521">
    <property type="entry name" value="Transaminase_4ab_Lys_Orn"/>
    <property type="match status" value="1"/>
</dbReference>
<organism evidence="18 19">
    <name type="scientific">Bacillus cereus</name>
    <dbReference type="NCBI Taxonomy" id="1396"/>
    <lineage>
        <taxon>Bacteria</taxon>
        <taxon>Bacillati</taxon>
        <taxon>Bacillota</taxon>
        <taxon>Bacilli</taxon>
        <taxon>Bacillales</taxon>
        <taxon>Bacillaceae</taxon>
        <taxon>Bacillus</taxon>
        <taxon>Bacillus cereus group</taxon>
    </lineage>
</organism>
<dbReference type="InterPro" id="IPR049704">
    <property type="entry name" value="Aminotrans_3_PPA_site"/>
</dbReference>
<feature type="region of interest" description="Disordered" evidence="17">
    <location>
        <begin position="1"/>
        <end position="21"/>
    </location>
</feature>
<dbReference type="Pfam" id="PF00202">
    <property type="entry name" value="Aminotran_3"/>
    <property type="match status" value="1"/>
</dbReference>
<dbReference type="GO" id="GO:0047298">
    <property type="term" value="F:(S)-3-amino-2-methylpropionate transaminase activity"/>
    <property type="evidence" value="ECO:0007669"/>
    <property type="project" value="UniProtKB-EC"/>
</dbReference>
<dbReference type="SUPFAM" id="SSF53383">
    <property type="entry name" value="PLP-dependent transferases"/>
    <property type="match status" value="1"/>
</dbReference>
<comment type="catalytic activity">
    <reaction evidence="14">
        <text>4-aminobutanoate + 2-oxoglutarate = succinate semialdehyde + L-glutamate</text>
        <dbReference type="Rhea" id="RHEA:23352"/>
        <dbReference type="ChEBI" id="CHEBI:16810"/>
        <dbReference type="ChEBI" id="CHEBI:29985"/>
        <dbReference type="ChEBI" id="CHEBI:57706"/>
        <dbReference type="ChEBI" id="CHEBI:59888"/>
        <dbReference type="EC" id="2.6.1.19"/>
    </reaction>
</comment>
<dbReference type="FunFam" id="3.40.640.10:FF:000013">
    <property type="entry name" value="4-aminobutyrate aminotransferase"/>
    <property type="match status" value="1"/>
</dbReference>
<dbReference type="InterPro" id="IPR015422">
    <property type="entry name" value="PyrdxlP-dep_Trfase_small"/>
</dbReference>
<comment type="cofactor">
    <cofactor evidence="2">
        <name>pyridoxal 5'-phosphate</name>
        <dbReference type="ChEBI" id="CHEBI:597326"/>
    </cofactor>
</comment>
<name>A0A150E0M5_BACCE</name>
<evidence type="ECO:0000256" key="11">
    <source>
        <dbReference type="ARBA" id="ARBA00030204"/>
    </source>
</evidence>
<protein>
    <recommendedName>
        <fullName evidence="12">(S)-3-amino-2-methylpropionate transaminase</fullName>
        <ecNumber evidence="6">2.6.1.19</ecNumber>
        <ecNumber evidence="5">2.6.1.22</ecNumber>
    </recommendedName>
    <alternativeName>
        <fullName evidence="13">GABA aminotransferase</fullName>
    </alternativeName>
    <alternativeName>
        <fullName evidence="11">Gamma-amino-N-butyrate transaminase</fullName>
    </alternativeName>
    <alternativeName>
        <fullName evidence="15">Glutamate:succinic semialdehyde transaminase</fullName>
    </alternativeName>
    <alternativeName>
        <fullName evidence="10">L-AIBAT</fullName>
    </alternativeName>
</protein>
<dbReference type="Gene3D" id="3.90.1150.10">
    <property type="entry name" value="Aspartate Aminotransferase, domain 1"/>
    <property type="match status" value="1"/>
</dbReference>
<dbReference type="PANTHER" id="PTHR11986">
    <property type="entry name" value="AMINOTRANSFERASE CLASS III"/>
    <property type="match status" value="1"/>
</dbReference>
<dbReference type="EC" id="2.6.1.19" evidence="6"/>
<evidence type="ECO:0000256" key="15">
    <source>
        <dbReference type="ARBA" id="ARBA00050054"/>
    </source>
</evidence>
<dbReference type="RefSeq" id="WP_061687413.1">
    <property type="nucleotide sequence ID" value="NZ_LONG01000131.1"/>
</dbReference>
<accession>A0A150E0M5</accession>
<evidence type="ECO:0000256" key="4">
    <source>
        <dbReference type="ARBA" id="ARBA00008954"/>
    </source>
</evidence>
<evidence type="ECO:0000256" key="10">
    <source>
        <dbReference type="ARBA" id="ARBA00029760"/>
    </source>
</evidence>
<evidence type="ECO:0000256" key="8">
    <source>
        <dbReference type="ARBA" id="ARBA00022679"/>
    </source>
</evidence>
<comment type="catalytic activity">
    <reaction evidence="1">
        <text>(S)-3-amino-2-methylpropanoate + 2-oxoglutarate = 2-methyl-3-oxopropanoate + L-glutamate</text>
        <dbReference type="Rhea" id="RHEA:13993"/>
        <dbReference type="ChEBI" id="CHEBI:16810"/>
        <dbReference type="ChEBI" id="CHEBI:29985"/>
        <dbReference type="ChEBI" id="CHEBI:57700"/>
        <dbReference type="ChEBI" id="CHEBI:58655"/>
        <dbReference type="EC" id="2.6.1.22"/>
    </reaction>
</comment>
<evidence type="ECO:0000313" key="18">
    <source>
        <dbReference type="EMBL" id="PFC72173.1"/>
    </source>
</evidence>
<evidence type="ECO:0000256" key="1">
    <source>
        <dbReference type="ARBA" id="ARBA00001750"/>
    </source>
</evidence>
<evidence type="ECO:0000256" key="17">
    <source>
        <dbReference type="SAM" id="MobiDB-lite"/>
    </source>
</evidence>
<evidence type="ECO:0000256" key="3">
    <source>
        <dbReference type="ARBA" id="ARBA00005176"/>
    </source>
</evidence>
<dbReference type="NCBIfam" id="TIGR00700">
    <property type="entry name" value="GABAtrnsam"/>
    <property type="match status" value="1"/>
</dbReference>
<comment type="pathway">
    <text evidence="3">Amino-acid degradation; 4-aminobutanoate degradation.</text>
</comment>
<dbReference type="CDD" id="cd00610">
    <property type="entry name" value="OAT_like"/>
    <property type="match status" value="1"/>
</dbReference>
<comment type="caution">
    <text evidence="18">The sequence shown here is derived from an EMBL/GenBank/DDBJ whole genome shotgun (WGS) entry which is preliminary data.</text>
</comment>
<evidence type="ECO:0000256" key="7">
    <source>
        <dbReference type="ARBA" id="ARBA00022576"/>
    </source>
</evidence>
<dbReference type="EC" id="2.6.1.22" evidence="5"/>
<dbReference type="AlphaFoldDB" id="A0A150E0M5"/>
<keyword evidence="7" id="KW-0032">Aminotransferase</keyword>
<dbReference type="GO" id="GO:0030170">
    <property type="term" value="F:pyridoxal phosphate binding"/>
    <property type="evidence" value="ECO:0007669"/>
    <property type="project" value="InterPro"/>
</dbReference>
<dbReference type="GO" id="GO:0042802">
    <property type="term" value="F:identical protein binding"/>
    <property type="evidence" value="ECO:0007669"/>
    <property type="project" value="TreeGrafter"/>
</dbReference>
<dbReference type="InterPro" id="IPR005814">
    <property type="entry name" value="Aminotrans_3"/>
</dbReference>
<dbReference type="GO" id="GO:0009448">
    <property type="term" value="P:gamma-aminobutyric acid metabolic process"/>
    <property type="evidence" value="ECO:0007669"/>
    <property type="project" value="InterPro"/>
</dbReference>
<gene>
    <name evidence="18" type="primary">gabT</name>
    <name evidence="18" type="ORF">CN290_19335</name>
</gene>
<evidence type="ECO:0000256" key="5">
    <source>
        <dbReference type="ARBA" id="ARBA00012876"/>
    </source>
</evidence>
<evidence type="ECO:0000256" key="9">
    <source>
        <dbReference type="ARBA" id="ARBA00022898"/>
    </source>
</evidence>
<comment type="similarity">
    <text evidence="4 16">Belongs to the class-III pyridoxal-phosphate-dependent aminotransferase family.</text>
</comment>
<keyword evidence="8" id="KW-0808">Transferase</keyword>
<evidence type="ECO:0000256" key="12">
    <source>
        <dbReference type="ARBA" id="ARBA00030857"/>
    </source>
</evidence>
<dbReference type="PANTHER" id="PTHR11986:SF58">
    <property type="entry name" value="LEUCINE_METHIONINE RACEMASE"/>
    <property type="match status" value="1"/>
</dbReference>
<evidence type="ECO:0000256" key="14">
    <source>
        <dbReference type="ARBA" id="ARBA00048021"/>
    </source>
</evidence>
<evidence type="ECO:0000256" key="13">
    <source>
        <dbReference type="ARBA" id="ARBA00031787"/>
    </source>
</evidence>
<dbReference type="GO" id="GO:0034386">
    <property type="term" value="F:4-aminobutyrate:2-oxoglutarate transaminase activity"/>
    <property type="evidence" value="ECO:0007669"/>
    <property type="project" value="UniProtKB-EC"/>
</dbReference>
<dbReference type="Proteomes" id="UP000220226">
    <property type="component" value="Unassembled WGS sequence"/>
</dbReference>
<dbReference type="Gene3D" id="3.40.640.10">
    <property type="entry name" value="Type I PLP-dependent aspartate aminotransferase-like (Major domain)"/>
    <property type="match status" value="1"/>
</dbReference>
<keyword evidence="9 16" id="KW-0663">Pyridoxal phosphate</keyword>
<dbReference type="InterPro" id="IPR004632">
    <property type="entry name" value="4NH2But_aminotransferase_bac"/>
</dbReference>
<dbReference type="InterPro" id="IPR015421">
    <property type="entry name" value="PyrdxlP-dep_Trfase_major"/>
</dbReference>
<dbReference type="InterPro" id="IPR015424">
    <property type="entry name" value="PyrdxlP-dep_Trfase"/>
</dbReference>
<dbReference type="PROSITE" id="PS00600">
    <property type="entry name" value="AA_TRANSFER_CLASS_3"/>
    <property type="match status" value="1"/>
</dbReference>
<evidence type="ECO:0000256" key="2">
    <source>
        <dbReference type="ARBA" id="ARBA00001933"/>
    </source>
</evidence>
<evidence type="ECO:0000256" key="16">
    <source>
        <dbReference type="RuleBase" id="RU003560"/>
    </source>
</evidence>
<proteinExistence type="inferred from homology"/>